<protein>
    <submittedName>
        <fullName evidence="1">Uncharacterized protein</fullName>
    </submittedName>
</protein>
<sequence length="228" mass="25089">MARKFQKPALQSPQVTPWSPTRSLVEYTVHCGGWEDSSWSGWDLFWGLSGTGQRRPVNFPTKQPSVPLEQWDRVFYLAAGDATSDERRAVLPRVLAPFRIGCFDGGRWKCQATRPTSSGARTRIEGLPRADWLQLWPAASKLSQGLTALAPAASTPSTRKGGGGQEQEMDYGTAVLKDRQRLRSAVLSSPPSGVCRGSKVSSARRDANYVLVGPFANLLETQEVRSRK</sequence>
<dbReference type="Proteomes" id="UP000054565">
    <property type="component" value="Unassembled WGS sequence"/>
</dbReference>
<proteinExistence type="predicted"/>
<name>A0A0J6Y7M0_COCIT</name>
<gene>
    <name evidence="1" type="ORF">CIRG_02736</name>
</gene>
<reference evidence="2" key="1">
    <citation type="journal article" date="2010" name="Genome Res.">
        <title>Population genomic sequencing of Coccidioides fungi reveals recent hybridization and transposon control.</title>
        <authorList>
            <person name="Neafsey D.E."/>
            <person name="Barker B.M."/>
            <person name="Sharpton T.J."/>
            <person name="Stajich J.E."/>
            <person name="Park D.J."/>
            <person name="Whiston E."/>
            <person name="Hung C.-Y."/>
            <person name="McMahan C."/>
            <person name="White J."/>
            <person name="Sykes S."/>
            <person name="Heiman D."/>
            <person name="Young S."/>
            <person name="Zeng Q."/>
            <person name="Abouelleil A."/>
            <person name="Aftuck L."/>
            <person name="Bessette D."/>
            <person name="Brown A."/>
            <person name="FitzGerald M."/>
            <person name="Lui A."/>
            <person name="Macdonald J.P."/>
            <person name="Priest M."/>
            <person name="Orbach M.J."/>
            <person name="Galgiani J.N."/>
            <person name="Kirkland T.N."/>
            <person name="Cole G.T."/>
            <person name="Birren B.W."/>
            <person name="Henn M.R."/>
            <person name="Taylor J.W."/>
            <person name="Rounsley S.D."/>
        </authorList>
    </citation>
    <scope>NUCLEOTIDE SEQUENCE [LARGE SCALE GENOMIC DNA]</scope>
    <source>
        <strain evidence="2">RMSCC 2394</strain>
    </source>
</reference>
<evidence type="ECO:0000313" key="1">
    <source>
        <dbReference type="EMBL" id="KMP03044.1"/>
    </source>
</evidence>
<dbReference type="AlphaFoldDB" id="A0A0J6Y7M0"/>
<dbReference type="EMBL" id="DS028094">
    <property type="protein sequence ID" value="KMP03044.1"/>
    <property type="molecule type" value="Genomic_DNA"/>
</dbReference>
<organism evidence="1 2">
    <name type="scientific">Coccidioides immitis RMSCC 2394</name>
    <dbReference type="NCBI Taxonomy" id="404692"/>
    <lineage>
        <taxon>Eukaryota</taxon>
        <taxon>Fungi</taxon>
        <taxon>Dikarya</taxon>
        <taxon>Ascomycota</taxon>
        <taxon>Pezizomycotina</taxon>
        <taxon>Eurotiomycetes</taxon>
        <taxon>Eurotiomycetidae</taxon>
        <taxon>Onygenales</taxon>
        <taxon>Onygenaceae</taxon>
        <taxon>Coccidioides</taxon>
    </lineage>
</organism>
<accession>A0A0J6Y7M0</accession>
<evidence type="ECO:0000313" key="2">
    <source>
        <dbReference type="Proteomes" id="UP000054565"/>
    </source>
</evidence>